<dbReference type="Proteomes" id="UP000826300">
    <property type="component" value="Chromosome"/>
</dbReference>
<sequence>MPASSPAASIVVISYKMARALPRTLLSLSPGYQRDCPPGTIEVILVDNGSPVPPRAEDFAGLGLDLTVVHWPAGDVSPIAALNHGLSLARAPLVCAWIDGARLASPGLVSASLRAASLHPRPVIASPNYHLGPAHQYISIHQGYSEAEEDRLLASIGWPDQGYRLYDISTPVWKSGETDRMLETNALFLTRQMWDELGGYDARFTSLGGGAGNCDVFIRACEAPGAQLIRLRGEATFHQLHGGTTSNAPNFAIDVAKDISREYYRLRRRPLIGVKDPGWIFEAGPDGRGKL</sequence>
<dbReference type="CDD" id="cd00761">
    <property type="entry name" value="Glyco_tranf_GTA_type"/>
    <property type="match status" value="1"/>
</dbReference>
<reference evidence="2" key="1">
    <citation type="submission" date="2021-02" db="EMBL/GenBank/DDBJ databases">
        <title>Rhodobacter shimadae sp. nov., an aerobic anoxygenic phototrophic bacterium isolated from a hot spring.</title>
        <authorList>
            <person name="Muramatsu S."/>
            <person name="Haruta S."/>
            <person name="Hirose S."/>
            <person name="Hanada S."/>
        </authorList>
    </citation>
    <scope>NUCLEOTIDE SEQUENCE</scope>
    <source>
        <strain evidence="2">N10</strain>
    </source>
</reference>
<dbReference type="Pfam" id="PF00535">
    <property type="entry name" value="Glycos_transf_2"/>
    <property type="match status" value="1"/>
</dbReference>
<evidence type="ECO:0000313" key="2">
    <source>
        <dbReference type="EMBL" id="QYZ70252.1"/>
    </source>
</evidence>
<dbReference type="AlphaFoldDB" id="A0A8G0ZWL7"/>
<dbReference type="RefSeq" id="WP_220662468.1">
    <property type="nucleotide sequence ID" value="NZ_CP069370.1"/>
</dbReference>
<dbReference type="SUPFAM" id="SSF53448">
    <property type="entry name" value="Nucleotide-diphospho-sugar transferases"/>
    <property type="match status" value="1"/>
</dbReference>
<evidence type="ECO:0000313" key="3">
    <source>
        <dbReference type="Proteomes" id="UP000826300"/>
    </source>
</evidence>
<feature type="domain" description="Glycosyltransferase 2-like" evidence="1">
    <location>
        <begin position="9"/>
        <end position="100"/>
    </location>
</feature>
<name>A0A8G0ZWL7_9RHOB</name>
<evidence type="ECO:0000259" key="1">
    <source>
        <dbReference type="Pfam" id="PF00535"/>
    </source>
</evidence>
<gene>
    <name evidence="2" type="ORF">JO391_01555</name>
</gene>
<dbReference type="Gene3D" id="3.90.550.10">
    <property type="entry name" value="Spore Coat Polysaccharide Biosynthesis Protein SpsA, Chain A"/>
    <property type="match status" value="1"/>
</dbReference>
<accession>A0A8G0ZWL7</accession>
<organism evidence="2 3">
    <name type="scientific">Neotabrizicola shimadae</name>
    <dbReference type="NCBI Taxonomy" id="2807096"/>
    <lineage>
        <taxon>Bacteria</taxon>
        <taxon>Pseudomonadati</taxon>
        <taxon>Pseudomonadota</taxon>
        <taxon>Alphaproteobacteria</taxon>
        <taxon>Rhodobacterales</taxon>
        <taxon>Paracoccaceae</taxon>
        <taxon>Neotabrizicola</taxon>
    </lineage>
</organism>
<proteinExistence type="predicted"/>
<dbReference type="EMBL" id="CP069370">
    <property type="protein sequence ID" value="QYZ70252.1"/>
    <property type="molecule type" value="Genomic_DNA"/>
</dbReference>
<keyword evidence="3" id="KW-1185">Reference proteome</keyword>
<dbReference type="InterPro" id="IPR001173">
    <property type="entry name" value="Glyco_trans_2-like"/>
</dbReference>
<dbReference type="KEGG" id="nsm:JO391_01555"/>
<dbReference type="InterPro" id="IPR029044">
    <property type="entry name" value="Nucleotide-diphossugar_trans"/>
</dbReference>
<protein>
    <submittedName>
        <fullName evidence="2">Glycosyltransferase</fullName>
    </submittedName>
</protein>